<dbReference type="SMART" id="SM00903">
    <property type="entry name" value="Flavin_Reduct"/>
    <property type="match status" value="1"/>
</dbReference>
<proteinExistence type="inferred from homology"/>
<dbReference type="InterPro" id="IPR012349">
    <property type="entry name" value="Split_barrel_FMN-bd"/>
</dbReference>
<dbReference type="GO" id="GO:0016646">
    <property type="term" value="F:oxidoreductase activity, acting on the CH-NH group of donors, NAD or NADP as acceptor"/>
    <property type="evidence" value="ECO:0007669"/>
    <property type="project" value="UniProtKB-ARBA"/>
</dbReference>
<comment type="cofactor">
    <cofactor evidence="1">
        <name>FMN</name>
        <dbReference type="ChEBI" id="CHEBI:58210"/>
    </cofactor>
</comment>
<evidence type="ECO:0000256" key="3">
    <source>
        <dbReference type="ARBA" id="ARBA00038054"/>
    </source>
</evidence>
<comment type="caution">
    <text evidence="5">The sequence shown here is derived from an EMBL/GenBank/DDBJ whole genome shotgun (WGS) entry which is preliminary data.</text>
</comment>
<dbReference type="GO" id="GO:0010181">
    <property type="term" value="F:FMN binding"/>
    <property type="evidence" value="ECO:0007669"/>
    <property type="project" value="InterPro"/>
</dbReference>
<keyword evidence="2" id="KW-0285">Flavoprotein</keyword>
<dbReference type="PANTHER" id="PTHR43567">
    <property type="entry name" value="FLAVOREDOXIN-RELATED-RELATED"/>
    <property type="match status" value="1"/>
</dbReference>
<keyword evidence="6" id="KW-1185">Reference proteome</keyword>
<gene>
    <name evidence="5" type="ORF">J2S20_000833</name>
</gene>
<dbReference type="InterPro" id="IPR002563">
    <property type="entry name" value="Flavin_Rdtase-like_dom"/>
</dbReference>
<dbReference type="SUPFAM" id="SSF50475">
    <property type="entry name" value="FMN-binding split barrel"/>
    <property type="match status" value="1"/>
</dbReference>
<protein>
    <submittedName>
        <fullName evidence="5">Flavin reductase (DIM6/NTAB) family NADH-FMN oxidoreductase RutF</fullName>
    </submittedName>
</protein>
<dbReference type="EMBL" id="JAUSTO010000004">
    <property type="protein sequence ID" value="MDQ0152148.1"/>
    <property type="molecule type" value="Genomic_DNA"/>
</dbReference>
<dbReference type="PANTHER" id="PTHR43567:SF1">
    <property type="entry name" value="FLAVOREDOXIN"/>
    <property type="match status" value="1"/>
</dbReference>
<comment type="similarity">
    <text evidence="3">Belongs to the flavoredoxin family.</text>
</comment>
<dbReference type="AlphaFoldDB" id="A0AAE3V9W0"/>
<accession>A0AAE3V9W0</accession>
<feature type="domain" description="Flavin reductase like" evidence="4">
    <location>
        <begin position="12"/>
        <end position="157"/>
    </location>
</feature>
<dbReference type="PROSITE" id="PS51257">
    <property type="entry name" value="PROKAR_LIPOPROTEIN"/>
    <property type="match status" value="1"/>
</dbReference>
<dbReference type="Gene3D" id="2.30.110.10">
    <property type="entry name" value="Electron Transport, Fmn-binding Protein, Chain A"/>
    <property type="match status" value="1"/>
</dbReference>
<dbReference type="Proteomes" id="UP001241537">
    <property type="component" value="Unassembled WGS sequence"/>
</dbReference>
<sequence length="191" mass="21397">MEKELWKPGNLLYPVPAVMVSCADREGNKNIITVAWAGTVCSDPVMVSISVRPERHSYRMIQESGEFVINLTTESLVRQTDEAGVKSGRDVDKWELLKLTPEPGHRVKAPLIAESPVNLECRVKEILPLGSHHLFLAEVLAVDVDRSLLNEKGKLELSRAKLVSYSHGEYYSLGRLLGSFGYSVRKKPQRK</sequence>
<dbReference type="RefSeq" id="WP_307253523.1">
    <property type="nucleotide sequence ID" value="NZ_JAUSTO010000004.1"/>
</dbReference>
<dbReference type="Pfam" id="PF01613">
    <property type="entry name" value="Flavin_Reduct"/>
    <property type="match status" value="1"/>
</dbReference>
<evidence type="ECO:0000256" key="1">
    <source>
        <dbReference type="ARBA" id="ARBA00001917"/>
    </source>
</evidence>
<name>A0AAE3V9W0_9FIRM</name>
<reference evidence="5" key="1">
    <citation type="submission" date="2023-07" db="EMBL/GenBank/DDBJ databases">
        <title>Genomic Encyclopedia of Type Strains, Phase IV (KMG-IV): sequencing the most valuable type-strain genomes for metagenomic binning, comparative biology and taxonomic classification.</title>
        <authorList>
            <person name="Goeker M."/>
        </authorList>
    </citation>
    <scope>NUCLEOTIDE SEQUENCE</scope>
    <source>
        <strain evidence="5">DSM 19659</strain>
    </source>
</reference>
<evidence type="ECO:0000313" key="5">
    <source>
        <dbReference type="EMBL" id="MDQ0152148.1"/>
    </source>
</evidence>
<evidence type="ECO:0000313" key="6">
    <source>
        <dbReference type="Proteomes" id="UP001241537"/>
    </source>
</evidence>
<dbReference type="InterPro" id="IPR052174">
    <property type="entry name" value="Flavoredoxin"/>
</dbReference>
<evidence type="ECO:0000259" key="4">
    <source>
        <dbReference type="SMART" id="SM00903"/>
    </source>
</evidence>
<evidence type="ECO:0000256" key="2">
    <source>
        <dbReference type="ARBA" id="ARBA00022630"/>
    </source>
</evidence>
<organism evidence="5 6">
    <name type="scientific">Moryella indoligenes</name>
    <dbReference type="NCBI Taxonomy" id="371674"/>
    <lineage>
        <taxon>Bacteria</taxon>
        <taxon>Bacillati</taxon>
        <taxon>Bacillota</taxon>
        <taxon>Clostridia</taxon>
        <taxon>Lachnospirales</taxon>
        <taxon>Lachnospiraceae</taxon>
        <taxon>Moryella</taxon>
    </lineage>
</organism>